<dbReference type="GO" id="GO:0005576">
    <property type="term" value="C:extracellular region"/>
    <property type="evidence" value="ECO:0007669"/>
    <property type="project" value="UniProtKB-SubCell"/>
</dbReference>
<dbReference type="InterPro" id="IPR013098">
    <property type="entry name" value="Ig_I-set"/>
</dbReference>
<feature type="chain" id="PRO_5026103554" evidence="4">
    <location>
        <begin position="24"/>
        <end position="287"/>
    </location>
</feature>
<dbReference type="InterPro" id="IPR003598">
    <property type="entry name" value="Ig_sub2"/>
</dbReference>
<dbReference type="SMART" id="SM00409">
    <property type="entry name" value="IG"/>
    <property type="match status" value="1"/>
</dbReference>
<dbReference type="Proteomes" id="UP000478052">
    <property type="component" value="Unassembled WGS sequence"/>
</dbReference>
<dbReference type="Pfam" id="PF07648">
    <property type="entry name" value="Kazal_2"/>
    <property type="match status" value="1"/>
</dbReference>
<dbReference type="SMART" id="SM00280">
    <property type="entry name" value="KAZAL"/>
    <property type="match status" value="1"/>
</dbReference>
<evidence type="ECO:0000256" key="3">
    <source>
        <dbReference type="ARBA" id="ARBA00022729"/>
    </source>
</evidence>
<dbReference type="InterPro" id="IPR002350">
    <property type="entry name" value="Kazal_dom"/>
</dbReference>
<dbReference type="PANTHER" id="PTHR14186">
    <property type="entry name" value="INSULIN-LIKE GROWTH FACTOR BINDING PROTEIN-RELATED"/>
    <property type="match status" value="1"/>
</dbReference>
<comment type="caution">
    <text evidence="7">The sequence shown here is derived from an EMBL/GenBank/DDBJ whole genome shotgun (WGS) entry which is preliminary data.</text>
</comment>
<dbReference type="InterPro" id="IPR036179">
    <property type="entry name" value="Ig-like_dom_sf"/>
</dbReference>
<accession>A0A6G0YNZ7</accession>
<feature type="domain" description="Kazal-like" evidence="6">
    <location>
        <begin position="109"/>
        <end position="162"/>
    </location>
</feature>
<gene>
    <name evidence="7" type="ORF">FWK35_00028021</name>
</gene>
<dbReference type="GO" id="GO:0001558">
    <property type="term" value="P:regulation of cell growth"/>
    <property type="evidence" value="ECO:0007669"/>
    <property type="project" value="InterPro"/>
</dbReference>
<proteinExistence type="predicted"/>
<dbReference type="InterPro" id="IPR003599">
    <property type="entry name" value="Ig_sub"/>
</dbReference>
<dbReference type="OrthoDB" id="5985519at2759"/>
<evidence type="ECO:0000313" key="7">
    <source>
        <dbReference type="EMBL" id="KAF0759141.1"/>
    </source>
</evidence>
<dbReference type="Gene3D" id="3.30.60.30">
    <property type="match status" value="1"/>
</dbReference>
<feature type="signal peptide" evidence="4">
    <location>
        <begin position="1"/>
        <end position="23"/>
    </location>
</feature>
<evidence type="ECO:0000313" key="8">
    <source>
        <dbReference type="Proteomes" id="UP000478052"/>
    </source>
</evidence>
<evidence type="ECO:0000259" key="5">
    <source>
        <dbReference type="PROSITE" id="PS50835"/>
    </source>
</evidence>
<dbReference type="PROSITE" id="PS51465">
    <property type="entry name" value="KAZAL_2"/>
    <property type="match status" value="1"/>
</dbReference>
<dbReference type="PANTHER" id="PTHR14186:SF19">
    <property type="entry name" value="INSULIN-LIKE GROWTH FACTOR-BINDING PROTEIN 7"/>
    <property type="match status" value="1"/>
</dbReference>
<dbReference type="InterPro" id="IPR013783">
    <property type="entry name" value="Ig-like_fold"/>
</dbReference>
<dbReference type="InterPro" id="IPR036058">
    <property type="entry name" value="Kazal_dom_sf"/>
</dbReference>
<dbReference type="GO" id="GO:0009966">
    <property type="term" value="P:regulation of signal transduction"/>
    <property type="evidence" value="ECO:0007669"/>
    <property type="project" value="TreeGrafter"/>
</dbReference>
<keyword evidence="8" id="KW-1185">Reference proteome</keyword>
<dbReference type="InterPro" id="IPR011390">
    <property type="entry name" value="IGFBP_rP_mac25"/>
</dbReference>
<dbReference type="SUPFAM" id="SSF100895">
    <property type="entry name" value="Kazal-type serine protease inhibitors"/>
    <property type="match status" value="1"/>
</dbReference>
<dbReference type="AlphaFoldDB" id="A0A6G0YNZ7"/>
<sequence>MDGRRRVSQTLFCFCYAFTLAAALTIAGSAGGGRGALIDAAPPQCPDDGCAGIRCPVRDRDVCPLGLVPDACACCPHGLCGLGETASCNAADRPCADNLECVKTKDINGGLLYRCACKETDPVCGSDNRTYSNACQLNEAASELGNNGTQLLWMQYRGPCQSAPVIRSAPKNLAGSIGHTVVFDCEVKGYPVPSISWRFTDTYGITKWLPVTFTTRERLSSYREEGSGDDSLIAMQTRGGPDRFTVTSWVQIMEFKPAVHTGNYTCLGTNSVDVTTASAVLDVRKMV</sequence>
<dbReference type="GO" id="GO:0005520">
    <property type="term" value="F:insulin-like growth factor binding"/>
    <property type="evidence" value="ECO:0007669"/>
    <property type="project" value="InterPro"/>
</dbReference>
<evidence type="ECO:0000256" key="1">
    <source>
        <dbReference type="ARBA" id="ARBA00004613"/>
    </source>
</evidence>
<evidence type="ECO:0000259" key="6">
    <source>
        <dbReference type="PROSITE" id="PS51465"/>
    </source>
</evidence>
<feature type="domain" description="Ig-like" evidence="5">
    <location>
        <begin position="164"/>
        <end position="282"/>
    </location>
</feature>
<dbReference type="Gene3D" id="2.60.40.10">
    <property type="entry name" value="Immunoglobulins"/>
    <property type="match status" value="1"/>
</dbReference>
<keyword evidence="3 4" id="KW-0732">Signal</keyword>
<dbReference type="Pfam" id="PF07679">
    <property type="entry name" value="I-set"/>
    <property type="match status" value="1"/>
</dbReference>
<name>A0A6G0YNZ7_APHCR</name>
<dbReference type="PROSITE" id="PS50835">
    <property type="entry name" value="IG_LIKE"/>
    <property type="match status" value="1"/>
</dbReference>
<dbReference type="EMBL" id="VUJU01003096">
    <property type="protein sequence ID" value="KAF0759141.1"/>
    <property type="molecule type" value="Genomic_DNA"/>
</dbReference>
<comment type="subcellular location">
    <subcellularLocation>
        <location evidence="1">Secreted</location>
    </subcellularLocation>
</comment>
<evidence type="ECO:0000256" key="2">
    <source>
        <dbReference type="ARBA" id="ARBA00022525"/>
    </source>
</evidence>
<organism evidence="7 8">
    <name type="scientific">Aphis craccivora</name>
    <name type="common">Cowpea aphid</name>
    <dbReference type="NCBI Taxonomy" id="307492"/>
    <lineage>
        <taxon>Eukaryota</taxon>
        <taxon>Metazoa</taxon>
        <taxon>Ecdysozoa</taxon>
        <taxon>Arthropoda</taxon>
        <taxon>Hexapoda</taxon>
        <taxon>Insecta</taxon>
        <taxon>Pterygota</taxon>
        <taxon>Neoptera</taxon>
        <taxon>Paraneoptera</taxon>
        <taxon>Hemiptera</taxon>
        <taxon>Sternorrhyncha</taxon>
        <taxon>Aphidomorpha</taxon>
        <taxon>Aphidoidea</taxon>
        <taxon>Aphididae</taxon>
        <taxon>Aphidini</taxon>
        <taxon>Aphis</taxon>
        <taxon>Aphis</taxon>
    </lineage>
</organism>
<reference evidence="7 8" key="1">
    <citation type="submission" date="2019-08" db="EMBL/GenBank/DDBJ databases">
        <title>Whole genome of Aphis craccivora.</title>
        <authorList>
            <person name="Voronova N.V."/>
            <person name="Shulinski R.S."/>
            <person name="Bandarenka Y.V."/>
            <person name="Zhorov D.G."/>
            <person name="Warner D."/>
        </authorList>
    </citation>
    <scope>NUCLEOTIDE SEQUENCE [LARGE SCALE GENOMIC DNA]</scope>
    <source>
        <strain evidence="7">180601</strain>
        <tissue evidence="7">Whole Body</tissue>
    </source>
</reference>
<dbReference type="CDD" id="cd00104">
    <property type="entry name" value="KAZAL_FS"/>
    <property type="match status" value="1"/>
</dbReference>
<evidence type="ECO:0000256" key="4">
    <source>
        <dbReference type="SAM" id="SignalP"/>
    </source>
</evidence>
<dbReference type="InterPro" id="IPR007110">
    <property type="entry name" value="Ig-like_dom"/>
</dbReference>
<protein>
    <submittedName>
        <fullName evidence="7">Insulin-like growth factor-binding protein-related protein 1</fullName>
    </submittedName>
</protein>
<dbReference type="SUPFAM" id="SSF48726">
    <property type="entry name" value="Immunoglobulin"/>
    <property type="match status" value="1"/>
</dbReference>
<keyword evidence="2" id="KW-0964">Secreted</keyword>
<dbReference type="SMART" id="SM00408">
    <property type="entry name" value="IGc2"/>
    <property type="match status" value="1"/>
</dbReference>